<comment type="caution">
    <text evidence="4">The sequence shown here is derived from an EMBL/GenBank/DDBJ whole genome shotgun (WGS) entry which is preliminary data.</text>
</comment>
<comment type="similarity">
    <text evidence="1 2">Belongs to the pirin family.</text>
</comment>
<organism evidence="4 5">
    <name type="scientific">Nocardioides aquiterrae</name>
    <dbReference type="NCBI Taxonomy" id="203799"/>
    <lineage>
        <taxon>Bacteria</taxon>
        <taxon>Bacillati</taxon>
        <taxon>Actinomycetota</taxon>
        <taxon>Actinomycetes</taxon>
        <taxon>Propionibacteriales</taxon>
        <taxon>Nocardioidaceae</taxon>
        <taxon>Nocardioides</taxon>
    </lineage>
</organism>
<keyword evidence="5" id="KW-1185">Reference proteome</keyword>
<dbReference type="InterPro" id="IPR003829">
    <property type="entry name" value="Pirin_N_dom"/>
</dbReference>
<dbReference type="InterPro" id="IPR012093">
    <property type="entry name" value="Pirin"/>
</dbReference>
<protein>
    <submittedName>
        <fullName evidence="4">Pirin family protein</fullName>
    </submittedName>
</protein>
<feature type="domain" description="Pirin N-terminal" evidence="3">
    <location>
        <begin position="37"/>
        <end position="140"/>
    </location>
</feature>
<proteinExistence type="inferred from homology"/>
<dbReference type="PANTHER" id="PTHR43212:SF3">
    <property type="entry name" value="QUERCETIN 2,3-DIOXYGENASE"/>
    <property type="match status" value="1"/>
</dbReference>
<evidence type="ECO:0000313" key="5">
    <source>
        <dbReference type="Proteomes" id="UP001499979"/>
    </source>
</evidence>
<gene>
    <name evidence="4" type="ORF">GCM10009606_41900</name>
</gene>
<dbReference type="EMBL" id="BAAAJE010000026">
    <property type="protein sequence ID" value="GAA1159455.1"/>
    <property type="molecule type" value="Genomic_DNA"/>
</dbReference>
<dbReference type="SUPFAM" id="SSF51182">
    <property type="entry name" value="RmlC-like cupins"/>
    <property type="match status" value="1"/>
</dbReference>
<evidence type="ECO:0000313" key="4">
    <source>
        <dbReference type="EMBL" id="GAA1159455.1"/>
    </source>
</evidence>
<name>A0ABP4F797_9ACTN</name>
<reference evidence="5" key="1">
    <citation type="journal article" date="2019" name="Int. J. Syst. Evol. Microbiol.">
        <title>The Global Catalogue of Microorganisms (GCM) 10K type strain sequencing project: providing services to taxonomists for standard genome sequencing and annotation.</title>
        <authorList>
            <consortium name="The Broad Institute Genomics Platform"/>
            <consortium name="The Broad Institute Genome Sequencing Center for Infectious Disease"/>
            <person name="Wu L."/>
            <person name="Ma J."/>
        </authorList>
    </citation>
    <scope>NUCLEOTIDE SEQUENCE [LARGE SCALE GENOMIC DNA]</scope>
    <source>
        <strain evidence="5">JCM 11813</strain>
    </source>
</reference>
<dbReference type="InterPro" id="IPR014710">
    <property type="entry name" value="RmlC-like_jellyroll"/>
</dbReference>
<sequence length="247" mass="26019">MLVPKRKPGGSWGRGTGTIMQMSVEIRRGTERYLTRGEGYFTRHSFAFGAHYDPDNVGFGPLVCHDDHRLKAGAGFPDHPHRDVEIVTWVLSGSLSHSDSAGHSGVVRPGELQVLSAGSGVTHAEIAGPEGQVRFVQAWLTPDEPGTPPAYSITPVDLSPGELTEVVRVGSGARLLVARLAAGDTVTLPDEPLQHVFVAGGALTRSSLAEPLADGDAFRITDDPGLEVTAAVPTELMVWAFSGAGAP</sequence>
<evidence type="ECO:0000256" key="2">
    <source>
        <dbReference type="RuleBase" id="RU003457"/>
    </source>
</evidence>
<dbReference type="Proteomes" id="UP001499979">
    <property type="component" value="Unassembled WGS sequence"/>
</dbReference>
<dbReference type="Gene3D" id="2.60.120.10">
    <property type="entry name" value="Jelly Rolls"/>
    <property type="match status" value="1"/>
</dbReference>
<accession>A0ABP4F797</accession>
<dbReference type="PANTHER" id="PTHR43212">
    <property type="entry name" value="QUERCETIN 2,3-DIOXYGENASE"/>
    <property type="match status" value="1"/>
</dbReference>
<evidence type="ECO:0000256" key="1">
    <source>
        <dbReference type="ARBA" id="ARBA00008416"/>
    </source>
</evidence>
<dbReference type="InterPro" id="IPR011051">
    <property type="entry name" value="RmlC_Cupin_sf"/>
</dbReference>
<dbReference type="Pfam" id="PF02678">
    <property type="entry name" value="Pirin"/>
    <property type="match status" value="1"/>
</dbReference>
<evidence type="ECO:0000259" key="3">
    <source>
        <dbReference type="Pfam" id="PF02678"/>
    </source>
</evidence>